<evidence type="ECO:0000313" key="1">
    <source>
        <dbReference type="EMBL" id="KIK21359.1"/>
    </source>
</evidence>
<dbReference type="EMBL" id="KN833752">
    <property type="protein sequence ID" value="KIK21359.1"/>
    <property type="molecule type" value="Genomic_DNA"/>
</dbReference>
<dbReference type="AlphaFoldDB" id="A0A0C9Z5D5"/>
<reference evidence="2" key="2">
    <citation type="submission" date="2015-01" db="EMBL/GenBank/DDBJ databases">
        <title>Evolutionary Origins and Diversification of the Mycorrhizal Mutualists.</title>
        <authorList>
            <consortium name="DOE Joint Genome Institute"/>
            <consortium name="Mycorrhizal Genomics Consortium"/>
            <person name="Kohler A."/>
            <person name="Kuo A."/>
            <person name="Nagy L.G."/>
            <person name="Floudas D."/>
            <person name="Copeland A."/>
            <person name="Barry K.W."/>
            <person name="Cichocki N."/>
            <person name="Veneault-Fourrey C."/>
            <person name="LaButti K."/>
            <person name="Lindquist E.A."/>
            <person name="Lipzen A."/>
            <person name="Lundell T."/>
            <person name="Morin E."/>
            <person name="Murat C."/>
            <person name="Riley R."/>
            <person name="Ohm R."/>
            <person name="Sun H."/>
            <person name="Tunlid A."/>
            <person name="Henrissat B."/>
            <person name="Grigoriev I.V."/>
            <person name="Hibbett D.S."/>
            <person name="Martin F."/>
        </authorList>
    </citation>
    <scope>NUCLEOTIDE SEQUENCE [LARGE SCALE GENOMIC DNA]</scope>
    <source>
        <strain evidence="2">441</strain>
    </source>
</reference>
<organism evidence="1 2">
    <name type="scientific">Pisolithus microcarpus 441</name>
    <dbReference type="NCBI Taxonomy" id="765257"/>
    <lineage>
        <taxon>Eukaryota</taxon>
        <taxon>Fungi</taxon>
        <taxon>Dikarya</taxon>
        <taxon>Basidiomycota</taxon>
        <taxon>Agaricomycotina</taxon>
        <taxon>Agaricomycetes</taxon>
        <taxon>Agaricomycetidae</taxon>
        <taxon>Boletales</taxon>
        <taxon>Sclerodermatineae</taxon>
        <taxon>Pisolithaceae</taxon>
        <taxon>Pisolithus</taxon>
    </lineage>
</organism>
<accession>A0A0C9Z5D5</accession>
<name>A0A0C9Z5D5_9AGAM</name>
<reference evidence="1 2" key="1">
    <citation type="submission" date="2014-04" db="EMBL/GenBank/DDBJ databases">
        <authorList>
            <consortium name="DOE Joint Genome Institute"/>
            <person name="Kuo A."/>
            <person name="Kohler A."/>
            <person name="Costa M.D."/>
            <person name="Nagy L.G."/>
            <person name="Floudas D."/>
            <person name="Copeland A."/>
            <person name="Barry K.W."/>
            <person name="Cichocki N."/>
            <person name="Veneault-Fourrey C."/>
            <person name="LaButti K."/>
            <person name="Lindquist E.A."/>
            <person name="Lipzen A."/>
            <person name="Lundell T."/>
            <person name="Morin E."/>
            <person name="Murat C."/>
            <person name="Sun H."/>
            <person name="Tunlid A."/>
            <person name="Henrissat B."/>
            <person name="Grigoriev I.V."/>
            <person name="Hibbett D.S."/>
            <person name="Martin F."/>
            <person name="Nordberg H.P."/>
            <person name="Cantor M.N."/>
            <person name="Hua S.X."/>
        </authorList>
    </citation>
    <scope>NUCLEOTIDE SEQUENCE [LARGE SCALE GENOMIC DNA]</scope>
    <source>
        <strain evidence="1 2">441</strain>
    </source>
</reference>
<dbReference type="HOGENOM" id="CLU_2758782_0_0_1"/>
<proteinExistence type="predicted"/>
<dbReference type="Proteomes" id="UP000054018">
    <property type="component" value="Unassembled WGS sequence"/>
</dbReference>
<sequence>MDSCCGATDTNNAVAVTHAIHNSNNRISAVEYAGWPMCGVLPKQEAGIRRKTVASTIMPPIRTVNASSGV</sequence>
<gene>
    <name evidence="1" type="ORF">PISMIDRAFT_681270</name>
</gene>
<protein>
    <submittedName>
        <fullName evidence="1">Uncharacterized protein</fullName>
    </submittedName>
</protein>
<keyword evidence="2" id="KW-1185">Reference proteome</keyword>
<evidence type="ECO:0000313" key="2">
    <source>
        <dbReference type="Proteomes" id="UP000054018"/>
    </source>
</evidence>